<organism evidence="1 2">
    <name type="scientific">Aspergillus bertholletiae</name>
    <dbReference type="NCBI Taxonomy" id="1226010"/>
    <lineage>
        <taxon>Eukaryota</taxon>
        <taxon>Fungi</taxon>
        <taxon>Dikarya</taxon>
        <taxon>Ascomycota</taxon>
        <taxon>Pezizomycotina</taxon>
        <taxon>Eurotiomycetes</taxon>
        <taxon>Eurotiomycetidae</taxon>
        <taxon>Eurotiales</taxon>
        <taxon>Aspergillaceae</taxon>
        <taxon>Aspergillus</taxon>
        <taxon>Aspergillus subgen. Circumdati</taxon>
    </lineage>
</organism>
<evidence type="ECO:0000313" key="1">
    <source>
        <dbReference type="EMBL" id="KAE8373506.1"/>
    </source>
</evidence>
<name>A0A5N7AW14_9EURO</name>
<sequence length="188" mass="20943">MRMLVMFAISNKRLCLSLGPAFARLLRPILERFVASFDDPSSPHIREFWNKCVHETGGSGPYYLSGWITAFCFWDEKGNCLYRNGPIGPVTLAPFEGRRAGCELDGVLYHRVDTSNIPCGFASVPVKVVDNGDECQTIMIAGLVGIRTISTAPTPDAVDDPQTHEDTRHQVGSTQPVSGWWMYEKARY</sequence>
<accession>A0A5N7AW14</accession>
<dbReference type="Pfam" id="PF14388">
    <property type="entry name" value="DUF4419"/>
    <property type="match status" value="1"/>
</dbReference>
<dbReference type="InterPro" id="IPR025533">
    <property type="entry name" value="DUF4419"/>
</dbReference>
<dbReference type="Proteomes" id="UP000326198">
    <property type="component" value="Unassembled WGS sequence"/>
</dbReference>
<dbReference type="PANTHER" id="PTHR31252:SF11">
    <property type="entry name" value="DUF4419 DOMAIN-CONTAINING PROTEIN"/>
    <property type="match status" value="1"/>
</dbReference>
<dbReference type="EMBL" id="ML736313">
    <property type="protein sequence ID" value="KAE8373506.1"/>
    <property type="molecule type" value="Genomic_DNA"/>
</dbReference>
<dbReference type="OrthoDB" id="4492694at2759"/>
<reference evidence="1 2" key="1">
    <citation type="submission" date="2019-04" db="EMBL/GenBank/DDBJ databases">
        <title>Friends and foes A comparative genomics studyof 23 Aspergillus species from section Flavi.</title>
        <authorList>
            <consortium name="DOE Joint Genome Institute"/>
            <person name="Kjaerbolling I."/>
            <person name="Vesth T."/>
            <person name="Frisvad J.C."/>
            <person name="Nybo J.L."/>
            <person name="Theobald S."/>
            <person name="Kildgaard S."/>
            <person name="Isbrandt T."/>
            <person name="Kuo A."/>
            <person name="Sato A."/>
            <person name="Lyhne E.K."/>
            <person name="Kogle M.E."/>
            <person name="Wiebenga A."/>
            <person name="Kun R.S."/>
            <person name="Lubbers R.J."/>
            <person name="Makela M.R."/>
            <person name="Barry K."/>
            <person name="Chovatia M."/>
            <person name="Clum A."/>
            <person name="Daum C."/>
            <person name="Haridas S."/>
            <person name="He G."/>
            <person name="LaButti K."/>
            <person name="Lipzen A."/>
            <person name="Mondo S."/>
            <person name="Riley R."/>
            <person name="Salamov A."/>
            <person name="Simmons B.A."/>
            <person name="Magnuson J.K."/>
            <person name="Henrissat B."/>
            <person name="Mortensen U.H."/>
            <person name="Larsen T.O."/>
            <person name="Devries R.P."/>
            <person name="Grigoriev I.V."/>
            <person name="Machida M."/>
            <person name="Baker S.E."/>
            <person name="Andersen M.R."/>
        </authorList>
    </citation>
    <scope>NUCLEOTIDE SEQUENCE [LARGE SCALE GENOMIC DNA]</scope>
    <source>
        <strain evidence="1 2">IBT 29228</strain>
    </source>
</reference>
<dbReference type="PANTHER" id="PTHR31252">
    <property type="entry name" value="DUF4419 DOMAIN-CONTAINING PROTEIN"/>
    <property type="match status" value="1"/>
</dbReference>
<proteinExistence type="predicted"/>
<dbReference type="AlphaFoldDB" id="A0A5N7AW14"/>
<gene>
    <name evidence="1" type="ORF">BDV26DRAFT_271957</name>
</gene>
<protein>
    <submittedName>
        <fullName evidence="1">Uncharacterized protein</fullName>
    </submittedName>
</protein>
<evidence type="ECO:0000313" key="2">
    <source>
        <dbReference type="Proteomes" id="UP000326198"/>
    </source>
</evidence>
<keyword evidence="2" id="KW-1185">Reference proteome</keyword>